<protein>
    <submittedName>
        <fullName evidence="11">Signal recognition particle subunit SRP19</fullName>
    </submittedName>
</protein>
<gene>
    <name evidence="11" type="ORF">MGAL_10B028554</name>
</gene>
<keyword evidence="5" id="KW-0694">RNA-binding</keyword>
<evidence type="ECO:0000313" key="11">
    <source>
        <dbReference type="EMBL" id="VDH99119.1"/>
    </source>
</evidence>
<dbReference type="AlphaFoldDB" id="A0A8B6C3V3"/>
<evidence type="ECO:0000256" key="8">
    <source>
        <dbReference type="ARBA" id="ARBA00023274"/>
    </source>
</evidence>
<comment type="subcellular location">
    <subcellularLocation>
        <location evidence="1">Cytoplasm</location>
    </subcellularLocation>
    <subcellularLocation>
        <location evidence="2">Nucleus</location>
        <location evidence="2">Nucleolus</location>
    </subcellularLocation>
</comment>
<name>A0A8B6C3V3_MYTGA</name>
<keyword evidence="4" id="KW-0963">Cytoplasm</keyword>
<keyword evidence="7" id="KW-0539">Nucleus</keyword>
<keyword evidence="12" id="KW-1185">Reference proteome</keyword>
<dbReference type="OrthoDB" id="2190947at2759"/>
<dbReference type="GO" id="GO:0006617">
    <property type="term" value="P:SRP-dependent cotranslational protein targeting to membrane, signal sequence recognition"/>
    <property type="evidence" value="ECO:0007669"/>
    <property type="project" value="TreeGrafter"/>
</dbReference>
<dbReference type="InterPro" id="IPR002778">
    <property type="entry name" value="Signal_recog_particle_SRP19"/>
</dbReference>
<dbReference type="Proteomes" id="UP000596742">
    <property type="component" value="Unassembled WGS sequence"/>
</dbReference>
<dbReference type="GO" id="GO:0005730">
    <property type="term" value="C:nucleolus"/>
    <property type="evidence" value="ECO:0007669"/>
    <property type="project" value="UniProtKB-SubCell"/>
</dbReference>
<evidence type="ECO:0000256" key="9">
    <source>
        <dbReference type="ARBA" id="ARBA00045518"/>
    </source>
</evidence>
<dbReference type="GO" id="GO:0008312">
    <property type="term" value="F:7S RNA binding"/>
    <property type="evidence" value="ECO:0007669"/>
    <property type="project" value="InterPro"/>
</dbReference>
<sequence>MAQTQPAQARPWNPSAGFKHTDRERWICVYPAYINSKKSLKEGRRLQKQICVENPTCQEIKDVLIQSGLHIGIENKVYPRELDHRDPKCRGRVRVMLKTEDGEPFSEKFPNRDSVLTFIAETIPKLKTRIAGNQSSQQPAQTQQASKGGQKKKGRKGK</sequence>
<organism evidence="11 12">
    <name type="scientific">Mytilus galloprovincialis</name>
    <name type="common">Mediterranean mussel</name>
    <dbReference type="NCBI Taxonomy" id="29158"/>
    <lineage>
        <taxon>Eukaryota</taxon>
        <taxon>Metazoa</taxon>
        <taxon>Spiralia</taxon>
        <taxon>Lophotrochozoa</taxon>
        <taxon>Mollusca</taxon>
        <taxon>Bivalvia</taxon>
        <taxon>Autobranchia</taxon>
        <taxon>Pteriomorphia</taxon>
        <taxon>Mytilida</taxon>
        <taxon>Mytiloidea</taxon>
        <taxon>Mytilidae</taxon>
        <taxon>Mytilinae</taxon>
        <taxon>Mytilus</taxon>
    </lineage>
</organism>
<comment type="function">
    <text evidence="9">Component of the signal recognition particle (SRP) complex, a ribonucleoprotein complex that mediates the cotranslational targeting of secretory and membrane proteins to the endoplasmic reticulum (ER). Binds directly to 7SL RNA. Mediates binding of SRP54 to the SRP complex.</text>
</comment>
<dbReference type="SUPFAM" id="SSF69695">
    <property type="entry name" value="SRP19"/>
    <property type="match status" value="1"/>
</dbReference>
<dbReference type="FunFam" id="3.30.56.30:FF:000002">
    <property type="entry name" value="Signal recognition particle 19kDa"/>
    <property type="match status" value="1"/>
</dbReference>
<evidence type="ECO:0000256" key="1">
    <source>
        <dbReference type="ARBA" id="ARBA00004496"/>
    </source>
</evidence>
<dbReference type="Gene3D" id="3.30.56.30">
    <property type="entry name" value="Signal recognition particle, SRP19-like subunit"/>
    <property type="match status" value="1"/>
</dbReference>
<dbReference type="PANTHER" id="PTHR17453:SF0">
    <property type="entry name" value="SIGNAL RECOGNITION PARTICLE 19 KDA PROTEIN"/>
    <property type="match status" value="1"/>
</dbReference>
<evidence type="ECO:0000256" key="4">
    <source>
        <dbReference type="ARBA" id="ARBA00022490"/>
    </source>
</evidence>
<feature type="compositionally biased region" description="Basic residues" evidence="10">
    <location>
        <begin position="149"/>
        <end position="158"/>
    </location>
</feature>
<evidence type="ECO:0000256" key="2">
    <source>
        <dbReference type="ARBA" id="ARBA00004604"/>
    </source>
</evidence>
<evidence type="ECO:0000256" key="10">
    <source>
        <dbReference type="SAM" id="MobiDB-lite"/>
    </source>
</evidence>
<dbReference type="PANTHER" id="PTHR17453">
    <property type="entry name" value="SIGNAL RECOGNITION PARTICLE 19 KD PROTEIN"/>
    <property type="match status" value="1"/>
</dbReference>
<reference evidence="11" key="1">
    <citation type="submission" date="2018-11" db="EMBL/GenBank/DDBJ databases">
        <authorList>
            <person name="Alioto T."/>
            <person name="Alioto T."/>
        </authorList>
    </citation>
    <scope>NUCLEOTIDE SEQUENCE</scope>
</reference>
<dbReference type="Pfam" id="PF01922">
    <property type="entry name" value="SRP19"/>
    <property type="match status" value="1"/>
</dbReference>
<dbReference type="InterPro" id="IPR036521">
    <property type="entry name" value="SRP19-like_sf"/>
</dbReference>
<accession>A0A8B6C3V3</accession>
<dbReference type="EMBL" id="UYJE01001100">
    <property type="protein sequence ID" value="VDH99119.1"/>
    <property type="molecule type" value="Genomic_DNA"/>
</dbReference>
<evidence type="ECO:0000256" key="5">
    <source>
        <dbReference type="ARBA" id="ARBA00022884"/>
    </source>
</evidence>
<feature type="compositionally biased region" description="Low complexity" evidence="10">
    <location>
        <begin position="134"/>
        <end position="148"/>
    </location>
</feature>
<keyword evidence="8" id="KW-0687">Ribonucleoprotein</keyword>
<proteinExistence type="inferred from homology"/>
<evidence type="ECO:0000256" key="7">
    <source>
        <dbReference type="ARBA" id="ARBA00023242"/>
    </source>
</evidence>
<dbReference type="GO" id="GO:0005786">
    <property type="term" value="C:signal recognition particle, endoplasmic reticulum targeting"/>
    <property type="evidence" value="ECO:0007669"/>
    <property type="project" value="UniProtKB-KW"/>
</dbReference>
<comment type="similarity">
    <text evidence="3">Belongs to the SRP19 family.</text>
</comment>
<evidence type="ECO:0000256" key="3">
    <source>
        <dbReference type="ARBA" id="ARBA00008910"/>
    </source>
</evidence>
<evidence type="ECO:0000256" key="6">
    <source>
        <dbReference type="ARBA" id="ARBA00023135"/>
    </source>
</evidence>
<comment type="caution">
    <text evidence="11">The sequence shown here is derived from an EMBL/GenBank/DDBJ whole genome shotgun (WGS) entry which is preliminary data.</text>
</comment>
<keyword evidence="6" id="KW-0733">Signal recognition particle</keyword>
<evidence type="ECO:0000313" key="12">
    <source>
        <dbReference type="Proteomes" id="UP000596742"/>
    </source>
</evidence>
<feature type="region of interest" description="Disordered" evidence="10">
    <location>
        <begin position="129"/>
        <end position="158"/>
    </location>
</feature>